<protein>
    <submittedName>
        <fullName evidence="2">Uncharacterized protein LOC142169195</fullName>
    </submittedName>
</protein>
<evidence type="ECO:0000313" key="2">
    <source>
        <dbReference type="RefSeq" id="XP_075086531.1"/>
    </source>
</evidence>
<gene>
    <name evidence="2" type="primary">LOC142169195</name>
</gene>
<evidence type="ECO:0000313" key="1">
    <source>
        <dbReference type="Proteomes" id="UP000790787"/>
    </source>
</evidence>
<dbReference type="Proteomes" id="UP000790787">
    <property type="component" value="Chromosome 14"/>
</dbReference>
<keyword evidence="1" id="KW-1185">Reference proteome</keyword>
<organism evidence="1 2">
    <name type="scientific">Nicotiana tabacum</name>
    <name type="common">Common tobacco</name>
    <dbReference type="NCBI Taxonomy" id="4097"/>
    <lineage>
        <taxon>Eukaryota</taxon>
        <taxon>Viridiplantae</taxon>
        <taxon>Streptophyta</taxon>
        <taxon>Embryophyta</taxon>
        <taxon>Tracheophyta</taxon>
        <taxon>Spermatophyta</taxon>
        <taxon>Magnoliopsida</taxon>
        <taxon>eudicotyledons</taxon>
        <taxon>Gunneridae</taxon>
        <taxon>Pentapetalae</taxon>
        <taxon>asterids</taxon>
        <taxon>lamiids</taxon>
        <taxon>Solanales</taxon>
        <taxon>Solanaceae</taxon>
        <taxon>Nicotianoideae</taxon>
        <taxon>Nicotianeae</taxon>
        <taxon>Nicotiana</taxon>
    </lineage>
</organism>
<dbReference type="RefSeq" id="XP_075086531.1">
    <property type="nucleotide sequence ID" value="XM_075230430.1"/>
</dbReference>
<reference evidence="1" key="1">
    <citation type="journal article" date="2014" name="Nat. Commun.">
        <title>The tobacco genome sequence and its comparison with those of tomato and potato.</title>
        <authorList>
            <person name="Sierro N."/>
            <person name="Battey J.N."/>
            <person name="Ouadi S."/>
            <person name="Bakaher N."/>
            <person name="Bovet L."/>
            <person name="Willig A."/>
            <person name="Goepfert S."/>
            <person name="Peitsch M.C."/>
            <person name="Ivanov N.V."/>
        </authorList>
    </citation>
    <scope>NUCLEOTIDE SEQUENCE [LARGE SCALE GENOMIC DNA]</scope>
</reference>
<accession>A0AC58SNI9</accession>
<proteinExistence type="predicted"/>
<reference evidence="2" key="2">
    <citation type="submission" date="2025-08" db="UniProtKB">
        <authorList>
            <consortium name="RefSeq"/>
        </authorList>
    </citation>
    <scope>IDENTIFICATION</scope>
    <source>
        <tissue evidence="2">Leaf</tissue>
    </source>
</reference>
<name>A0AC58SNI9_TOBAC</name>
<sequence length="159" mass="17690">MAIEYVIHGTNYANATGTLNPINATTGGSVFPTIDNNHPLYLQPTDTPGSSLISLQLVRSKNYTLWSSAMQIGLLGKSNLGIVDGRYPKSGFTPELQDLLEKVNVVVLSWIMNVVRPSLLNSVLYASSEHKVLEDLRERFDKVNGSRVQFLHKKIHYFS</sequence>